<dbReference type="AlphaFoldDB" id="A0A0A8E5C4"/>
<evidence type="ECO:0000313" key="3">
    <source>
        <dbReference type="Proteomes" id="UP000031104"/>
    </source>
</evidence>
<proteinExistence type="predicted"/>
<keyword evidence="1" id="KW-1133">Transmembrane helix</keyword>
<sequence length="138" mass="16507">MQKVIYLNKSRKYRKLFYIFVVMLSSFTVGSYFRNSYLLYVGFVLIILSILYECLYSLPVLEAIVLPKENEKYFKVVIGNQQSDFWKIKKHIVINGWIYLCIFQEGSNKSFKLWLHKSNFKDKNETRLLAKKIILENL</sequence>
<protein>
    <submittedName>
        <fullName evidence="2">Uncharacterized protein</fullName>
    </submittedName>
</protein>
<dbReference type="Proteomes" id="UP000031104">
    <property type="component" value="Chromosome"/>
</dbReference>
<name>A0A0A8E5C4_9GAMM</name>
<accession>A0A0A8E5C4</accession>
<dbReference type="RefSeq" id="WP_039124921.1">
    <property type="nucleotide sequence ID" value="NZ_CP010427.1"/>
</dbReference>
<dbReference type="KEGG" id="fgu:SD28_05545"/>
<dbReference type="STRING" id="594679.SD28_05545"/>
<reference evidence="2 3" key="1">
    <citation type="submission" date="2014-12" db="EMBL/GenBank/DDBJ databases">
        <title>Complete genome sequence of Francisella guanzhouensis strain 08HL01032 isolated from air-conditioning system in China.</title>
        <authorList>
            <person name="Svensson D."/>
            <person name="Ohrman C."/>
            <person name="Backman S."/>
            <person name="Karlsson E."/>
            <person name="Nilsson E."/>
            <person name="Bystrom M."/>
            <person name="Larkeryd A."/>
            <person name="Stenberg P."/>
            <person name="Scholtz H.C."/>
            <person name="Forsman M."/>
            <person name="Sjodin A."/>
        </authorList>
    </citation>
    <scope>NUCLEOTIDE SEQUENCE [LARGE SCALE GENOMIC DNA]</scope>
    <source>
        <strain evidence="2 3">08HL01032</strain>
    </source>
</reference>
<feature type="transmembrane region" description="Helical" evidence="1">
    <location>
        <begin position="16"/>
        <end position="33"/>
    </location>
</feature>
<keyword evidence="1" id="KW-0472">Membrane</keyword>
<gene>
    <name evidence="2" type="ORF">SD28_05545</name>
</gene>
<keyword evidence="3" id="KW-1185">Reference proteome</keyword>
<dbReference type="EMBL" id="CP010427">
    <property type="protein sequence ID" value="AJC49134.1"/>
    <property type="molecule type" value="Genomic_DNA"/>
</dbReference>
<feature type="transmembrane region" description="Helical" evidence="1">
    <location>
        <begin position="39"/>
        <end position="65"/>
    </location>
</feature>
<keyword evidence="1" id="KW-0812">Transmembrane</keyword>
<dbReference type="OrthoDB" id="5604466at2"/>
<evidence type="ECO:0000256" key="1">
    <source>
        <dbReference type="SAM" id="Phobius"/>
    </source>
</evidence>
<organism evidence="2 3">
    <name type="scientific">Allofrancisella guangzhouensis</name>
    <dbReference type="NCBI Taxonomy" id="594679"/>
    <lineage>
        <taxon>Bacteria</taxon>
        <taxon>Pseudomonadati</taxon>
        <taxon>Pseudomonadota</taxon>
        <taxon>Gammaproteobacteria</taxon>
        <taxon>Thiotrichales</taxon>
        <taxon>Francisellaceae</taxon>
        <taxon>Allofrancisella</taxon>
    </lineage>
</organism>
<evidence type="ECO:0000313" key="2">
    <source>
        <dbReference type="EMBL" id="AJC49134.1"/>
    </source>
</evidence>
<dbReference type="HOGENOM" id="CLU_2057954_0_0_6"/>